<keyword evidence="2" id="KW-1185">Reference proteome</keyword>
<evidence type="ECO:0000313" key="1">
    <source>
        <dbReference type="EMBL" id="TFK61361.1"/>
    </source>
</evidence>
<evidence type="ECO:0000313" key="2">
    <source>
        <dbReference type="Proteomes" id="UP000308600"/>
    </source>
</evidence>
<gene>
    <name evidence="1" type="ORF">BDN72DRAFT_849766</name>
</gene>
<organism evidence="1 2">
    <name type="scientific">Pluteus cervinus</name>
    <dbReference type="NCBI Taxonomy" id="181527"/>
    <lineage>
        <taxon>Eukaryota</taxon>
        <taxon>Fungi</taxon>
        <taxon>Dikarya</taxon>
        <taxon>Basidiomycota</taxon>
        <taxon>Agaricomycotina</taxon>
        <taxon>Agaricomycetes</taxon>
        <taxon>Agaricomycetidae</taxon>
        <taxon>Agaricales</taxon>
        <taxon>Pluteineae</taxon>
        <taxon>Pluteaceae</taxon>
        <taxon>Pluteus</taxon>
    </lineage>
</organism>
<dbReference type="EMBL" id="ML208668">
    <property type="protein sequence ID" value="TFK61361.1"/>
    <property type="molecule type" value="Genomic_DNA"/>
</dbReference>
<sequence length="264" mass="29401">MPTIDDSKCILVIGATSGIGRALAQRIAKLPNKPQVIAVGRRQERLDELATEGLETIQFDVDTDTESLKAFVERTVVAYPKLDTIIFSAGVQYESNPITPLNFDRLRSEFNLNYLSVVTIINLIVPHFSKLAAGGQPCFFIPITSGLAILPGAWVANYCATKAALHNYTMSLRVQLEGQNIHVMEIIPPLVESELHERSSANVERVSKVWIPLDKYADETLEALQKGEAHIPTSMSKIAFDRHEEGKLDWVRQFLQQQKKSESG</sequence>
<proteinExistence type="predicted"/>
<reference evidence="1 2" key="1">
    <citation type="journal article" date="2019" name="Nat. Ecol. Evol.">
        <title>Megaphylogeny resolves global patterns of mushroom evolution.</title>
        <authorList>
            <person name="Varga T."/>
            <person name="Krizsan K."/>
            <person name="Foldi C."/>
            <person name="Dima B."/>
            <person name="Sanchez-Garcia M."/>
            <person name="Sanchez-Ramirez S."/>
            <person name="Szollosi G.J."/>
            <person name="Szarkandi J.G."/>
            <person name="Papp V."/>
            <person name="Albert L."/>
            <person name="Andreopoulos W."/>
            <person name="Angelini C."/>
            <person name="Antonin V."/>
            <person name="Barry K.W."/>
            <person name="Bougher N.L."/>
            <person name="Buchanan P."/>
            <person name="Buyck B."/>
            <person name="Bense V."/>
            <person name="Catcheside P."/>
            <person name="Chovatia M."/>
            <person name="Cooper J."/>
            <person name="Damon W."/>
            <person name="Desjardin D."/>
            <person name="Finy P."/>
            <person name="Geml J."/>
            <person name="Haridas S."/>
            <person name="Hughes K."/>
            <person name="Justo A."/>
            <person name="Karasinski D."/>
            <person name="Kautmanova I."/>
            <person name="Kiss B."/>
            <person name="Kocsube S."/>
            <person name="Kotiranta H."/>
            <person name="LaButti K.M."/>
            <person name="Lechner B.E."/>
            <person name="Liimatainen K."/>
            <person name="Lipzen A."/>
            <person name="Lukacs Z."/>
            <person name="Mihaltcheva S."/>
            <person name="Morgado L.N."/>
            <person name="Niskanen T."/>
            <person name="Noordeloos M.E."/>
            <person name="Ohm R.A."/>
            <person name="Ortiz-Santana B."/>
            <person name="Ovrebo C."/>
            <person name="Racz N."/>
            <person name="Riley R."/>
            <person name="Savchenko A."/>
            <person name="Shiryaev A."/>
            <person name="Soop K."/>
            <person name="Spirin V."/>
            <person name="Szebenyi C."/>
            <person name="Tomsovsky M."/>
            <person name="Tulloss R.E."/>
            <person name="Uehling J."/>
            <person name="Grigoriev I.V."/>
            <person name="Vagvolgyi C."/>
            <person name="Papp T."/>
            <person name="Martin F.M."/>
            <person name="Miettinen O."/>
            <person name="Hibbett D.S."/>
            <person name="Nagy L.G."/>
        </authorList>
    </citation>
    <scope>NUCLEOTIDE SEQUENCE [LARGE SCALE GENOMIC DNA]</scope>
    <source>
        <strain evidence="1 2">NL-1719</strain>
    </source>
</reference>
<name>A0ACD3A739_9AGAR</name>
<accession>A0ACD3A739</accession>
<protein>
    <submittedName>
        <fullName evidence="1">NAD(P)-binding protein</fullName>
    </submittedName>
</protein>
<dbReference type="Proteomes" id="UP000308600">
    <property type="component" value="Unassembled WGS sequence"/>
</dbReference>